<keyword evidence="6 12" id="KW-1133">Transmembrane helix</keyword>
<feature type="transmembrane region" description="Helical" evidence="12">
    <location>
        <begin position="843"/>
        <end position="861"/>
    </location>
</feature>
<dbReference type="GO" id="GO:0008289">
    <property type="term" value="F:lipid binding"/>
    <property type="evidence" value="ECO:0007669"/>
    <property type="project" value="UniProtKB-KW"/>
</dbReference>
<comment type="similarity">
    <text evidence="2">Belongs to the HAP2/GCS1 family.</text>
</comment>
<keyword evidence="16" id="KW-1185">Reference proteome</keyword>
<evidence type="ECO:0000256" key="5">
    <source>
        <dbReference type="ARBA" id="ARBA00022729"/>
    </source>
</evidence>
<protein>
    <recommendedName>
        <fullName evidence="14">Generative cell specific-1/HAP2 domain-containing protein</fullName>
    </recommendedName>
</protein>
<feature type="chain" id="PRO_5043843798" description="Generative cell specific-1/HAP2 domain-containing protein" evidence="13">
    <location>
        <begin position="26"/>
        <end position="1011"/>
    </location>
</feature>
<keyword evidence="5 13" id="KW-0732">Signal</keyword>
<dbReference type="InterPro" id="IPR018928">
    <property type="entry name" value="HAP2/GCS1_dom"/>
</dbReference>
<evidence type="ECO:0000259" key="14">
    <source>
        <dbReference type="Pfam" id="PF10699"/>
    </source>
</evidence>
<evidence type="ECO:0000256" key="9">
    <source>
        <dbReference type="ARBA" id="ARBA00023157"/>
    </source>
</evidence>
<evidence type="ECO:0000313" key="16">
    <source>
        <dbReference type="Proteomes" id="UP001159042"/>
    </source>
</evidence>
<dbReference type="GO" id="GO:0007338">
    <property type="term" value="P:single fertilization"/>
    <property type="evidence" value="ECO:0007669"/>
    <property type="project" value="UniProtKB-KW"/>
</dbReference>
<evidence type="ECO:0000313" key="15">
    <source>
        <dbReference type="EMBL" id="KAJ8923882.1"/>
    </source>
</evidence>
<dbReference type="AlphaFoldDB" id="A0AAV8WB94"/>
<evidence type="ECO:0000256" key="13">
    <source>
        <dbReference type="SAM" id="SignalP"/>
    </source>
</evidence>
<feature type="region of interest" description="Disordered" evidence="11">
    <location>
        <begin position="961"/>
        <end position="1011"/>
    </location>
</feature>
<dbReference type="Proteomes" id="UP001159042">
    <property type="component" value="Unassembled WGS sequence"/>
</dbReference>
<proteinExistence type="inferred from homology"/>
<reference evidence="15 16" key="1">
    <citation type="journal article" date="2023" name="Insect Mol. Biol.">
        <title>Genome sequencing provides insights into the evolution of gene families encoding plant cell wall-degrading enzymes in longhorned beetles.</title>
        <authorList>
            <person name="Shin N.R."/>
            <person name="Okamura Y."/>
            <person name="Kirsch R."/>
            <person name="Pauchet Y."/>
        </authorList>
    </citation>
    <scope>NUCLEOTIDE SEQUENCE [LARGE SCALE GENOMIC DNA]</scope>
    <source>
        <strain evidence="15">EAD_L_NR</strain>
    </source>
</reference>
<evidence type="ECO:0000256" key="1">
    <source>
        <dbReference type="ARBA" id="ARBA00004251"/>
    </source>
</evidence>
<feature type="compositionally biased region" description="Basic and acidic residues" evidence="11">
    <location>
        <begin position="969"/>
        <end position="995"/>
    </location>
</feature>
<dbReference type="GO" id="GO:0005886">
    <property type="term" value="C:plasma membrane"/>
    <property type="evidence" value="ECO:0007669"/>
    <property type="project" value="UniProtKB-SubCell"/>
</dbReference>
<feature type="transmembrane region" description="Helical" evidence="12">
    <location>
        <begin position="820"/>
        <end position="838"/>
    </location>
</feature>
<dbReference type="EMBL" id="JANEYG010000003">
    <property type="protein sequence ID" value="KAJ8923882.1"/>
    <property type="molecule type" value="Genomic_DNA"/>
</dbReference>
<keyword evidence="4 12" id="KW-0812">Transmembrane</keyword>
<keyword evidence="8 12" id="KW-0472">Membrane</keyword>
<sequence length="1011" mass="115461">MIYVRVLFILLYIKFSISLLKPIDTENMQDILIDEERNARCCAKHMDCCRNNSETTSFEVRALLIKCSKAEQCCGASYMQNNRKVAVKNEEDEEQCENPSAGSAPQEITTCDKKLKLTIKIKNVGMTNTKNQYIIIDHVFDPLTEKKQKLLNPYVLKIRQEPILQLYGLTFENMVNSEANEKVINKKEEGYTGCNTDATQNPTCGSMKYDGEVVPYSTGFCCPCNNNNNQIEQNGENGNFSNANMNIITSRKVRNIYNVDVPDYNKDNYNHYELTAKTGKIKENPTVVNIPNIAGEGYSSESLQSSNDQRLVPVNAETNTEKKEREKHDKYLDLLYALRRLYPEYQVKLVVLIIGVLDGMRTTLAELSRIPEYQRSHEQLARDMQKAVVLGSLRLLRQMSLTHEQRGFIQKRGGQDCSDRTTPPNVNPDTYHDSTHCLQFSDLWYSVYCLQEPKLYHSLQFQVFEKCQDQDGNFKWTDLTNGASVSIGTNNKLYMNDESTLLARYMARKVNSNMFCINYKTKKLLIPDASKITYNDSYPEIKGGPEEYLIVNENQVQSNGKSCNTAGVGYEAFAKQPNRCSKPRGTCLQNQPKQLWTHDHEEESQGKRGKYFLKYFGSLPENPIESTENSQNKTLKMYYLQSYTSILDLEIKADANVVLRANSLAIITEVYIDSSSPKRTSIIAKVFNVGLVSSLFFVSLTHCPLDLPASFNNIVSKPALIAPQSQHTFNLKIECPLPVNSFFCAVEVLNPKEELIAFRKIRLEKLDRCICIWHCLCACLLADKGLKCKPMSLQHYHAAGFQGSLPVPLHVVHYTFLDDVVSLILYILIFLCLTLLIMGLTKAIVGCFMVAVGLWGLDVVLDLPKKMNHYYEHDLKHRKVIYDENGWPVHPDTKERVRNISLPAEFSINILFFCIYPFALLWTIIKKVFVSSQPKDYSEYDLCTCKSSTLLQKRSSSLQVSLNKSQRKTSFDEKQNLNQDITHKQEDVAKQEMKTKQGNKSKKRNAEGKRF</sequence>
<evidence type="ECO:0000256" key="8">
    <source>
        <dbReference type="ARBA" id="ARBA00023136"/>
    </source>
</evidence>
<organism evidence="15 16">
    <name type="scientific">Exocentrus adspersus</name>
    <dbReference type="NCBI Taxonomy" id="1586481"/>
    <lineage>
        <taxon>Eukaryota</taxon>
        <taxon>Metazoa</taxon>
        <taxon>Ecdysozoa</taxon>
        <taxon>Arthropoda</taxon>
        <taxon>Hexapoda</taxon>
        <taxon>Insecta</taxon>
        <taxon>Pterygota</taxon>
        <taxon>Neoptera</taxon>
        <taxon>Endopterygota</taxon>
        <taxon>Coleoptera</taxon>
        <taxon>Polyphaga</taxon>
        <taxon>Cucujiformia</taxon>
        <taxon>Chrysomeloidea</taxon>
        <taxon>Cerambycidae</taxon>
        <taxon>Lamiinae</taxon>
        <taxon>Acanthocinini</taxon>
        <taxon>Exocentrus</taxon>
    </lineage>
</organism>
<evidence type="ECO:0000256" key="3">
    <source>
        <dbReference type="ARBA" id="ARBA00022475"/>
    </source>
</evidence>
<evidence type="ECO:0000256" key="11">
    <source>
        <dbReference type="SAM" id="MobiDB-lite"/>
    </source>
</evidence>
<dbReference type="PANTHER" id="PTHR31764">
    <property type="entry name" value="PROTEIN HAPLESS 2"/>
    <property type="match status" value="1"/>
</dbReference>
<evidence type="ECO:0000256" key="4">
    <source>
        <dbReference type="ARBA" id="ARBA00022692"/>
    </source>
</evidence>
<feature type="transmembrane region" description="Helical" evidence="12">
    <location>
        <begin position="906"/>
        <end position="925"/>
    </location>
</feature>
<comment type="subcellular location">
    <subcellularLocation>
        <location evidence="1">Cell membrane</location>
        <topology evidence="1">Single-pass type I membrane protein</topology>
    </subcellularLocation>
</comment>
<evidence type="ECO:0000256" key="12">
    <source>
        <dbReference type="SAM" id="Phobius"/>
    </source>
</evidence>
<gene>
    <name evidence="15" type="ORF">NQ315_006658</name>
</gene>
<dbReference type="Pfam" id="PF10699">
    <property type="entry name" value="HAP2-GCS1"/>
    <property type="match status" value="2"/>
</dbReference>
<feature type="domain" description="Generative cell specific-1/HAP2" evidence="14">
    <location>
        <begin position="109"/>
        <end position="233"/>
    </location>
</feature>
<comment type="caution">
    <text evidence="15">The sequence shown here is derived from an EMBL/GenBank/DDBJ whole genome shotgun (WGS) entry which is preliminary data.</text>
</comment>
<keyword evidence="7" id="KW-0446">Lipid-binding</keyword>
<feature type="signal peptide" evidence="13">
    <location>
        <begin position="1"/>
        <end position="25"/>
    </location>
</feature>
<name>A0AAV8WB94_9CUCU</name>
<evidence type="ECO:0000256" key="2">
    <source>
        <dbReference type="ARBA" id="ARBA00010929"/>
    </source>
</evidence>
<evidence type="ECO:0000256" key="10">
    <source>
        <dbReference type="ARBA" id="ARBA00023279"/>
    </source>
</evidence>
<dbReference type="PANTHER" id="PTHR31764:SF0">
    <property type="entry name" value="GENERATIVE CELL SPECIFIC-1_HAP2 DOMAIN-CONTAINING PROTEIN"/>
    <property type="match status" value="1"/>
</dbReference>
<keyword evidence="3" id="KW-1003">Cell membrane</keyword>
<keyword evidence="9" id="KW-1015">Disulfide bond</keyword>
<feature type="domain" description="Generative cell specific-1/HAP2" evidence="14">
    <location>
        <begin position="411"/>
        <end position="766"/>
    </location>
</feature>
<evidence type="ECO:0000256" key="6">
    <source>
        <dbReference type="ARBA" id="ARBA00022989"/>
    </source>
</evidence>
<dbReference type="InterPro" id="IPR040326">
    <property type="entry name" value="HAP2/GCS1"/>
</dbReference>
<accession>A0AAV8WB94</accession>
<keyword evidence="10" id="KW-0278">Fertilization</keyword>
<evidence type="ECO:0000256" key="7">
    <source>
        <dbReference type="ARBA" id="ARBA00023121"/>
    </source>
</evidence>